<evidence type="ECO:0000256" key="1">
    <source>
        <dbReference type="SAM" id="MobiDB-lite"/>
    </source>
</evidence>
<dbReference type="SUPFAM" id="SSF48371">
    <property type="entry name" value="ARM repeat"/>
    <property type="match status" value="1"/>
</dbReference>
<feature type="region of interest" description="Disordered" evidence="1">
    <location>
        <begin position="740"/>
        <end position="760"/>
    </location>
</feature>
<dbReference type="InterPro" id="IPR016024">
    <property type="entry name" value="ARM-type_fold"/>
</dbReference>
<dbReference type="AlphaFoldDB" id="A0A5C6LKA7"/>
<evidence type="ECO:0000313" key="3">
    <source>
        <dbReference type="EMBL" id="TWV91995.1"/>
    </source>
</evidence>
<accession>A0A5C6LKA7</accession>
<name>A0A5C6LKA7_9BACT</name>
<dbReference type="OrthoDB" id="9763697at2"/>
<dbReference type="EMBL" id="VOHS01000069">
    <property type="protein sequence ID" value="TWV91995.1"/>
    <property type="molecule type" value="Genomic_DNA"/>
</dbReference>
<organism evidence="3 4">
    <name type="scientific">Chitinophaga pinensis</name>
    <dbReference type="NCBI Taxonomy" id="79329"/>
    <lineage>
        <taxon>Bacteria</taxon>
        <taxon>Pseudomonadati</taxon>
        <taxon>Bacteroidota</taxon>
        <taxon>Chitinophagia</taxon>
        <taxon>Chitinophagales</taxon>
        <taxon>Chitinophagaceae</taxon>
        <taxon>Chitinophaga</taxon>
    </lineage>
</organism>
<dbReference type="InterPro" id="IPR043782">
    <property type="entry name" value="DUF5724"/>
</dbReference>
<gene>
    <name evidence="3" type="ORF">FEF09_28460</name>
</gene>
<dbReference type="RefSeq" id="WP_146308229.1">
    <property type="nucleotide sequence ID" value="NZ_VOHS01000069.1"/>
</dbReference>
<keyword evidence="4" id="KW-1185">Reference proteome</keyword>
<feature type="domain" description="DUF5724" evidence="2">
    <location>
        <begin position="79"/>
        <end position="726"/>
    </location>
</feature>
<dbReference type="Pfam" id="PF18991">
    <property type="entry name" value="DUF5724"/>
    <property type="match status" value="1"/>
</dbReference>
<proteinExistence type="predicted"/>
<sequence length="760" mass="86853">MDIHQFFPTKIIPDFETTLVSTLKSAYDGTSSHELLTKRTAEIALQLMGKLQEKEQVSFVSYALSGDRYDRIVELLPSGNEWDNEELYNLLRFLFGDEKAVYVKHAWGKFPNLMYMSGWNRRSFRAPNRREKYLPNQLTFLKGIMLQSHSNGIDTHYKYECYDLTIREQIIVDHEHDTQYLYHMWAAAMDLGNEEVFKLCEDIIYNKDPDGKISDGIIRALLLSEREDAWQLVEKLLLSAQRQEGLRQTVLEALDDCCTGALKYMIKVVVDNKLTRFSSVVRALDVWAGIGWESEKESAVNRFLQKAHTYLSDPSLIPAAIKSDDFSDIYMGLWAQGVYDVEQTLPYLLELAKDPSFQKRCIAQQFVDETNYHALSMAVGRVGIEDEHLMVVSLAVSTLEEPIADNPGHYNTQFPDLFDKLNNILVRTPVKEKTFDKLPFTWMSNSYRRSSILSAMLPLILDLQDRLDLMMSYFDDMDLDVKSSMTRRILKGYAKSYYEDPEKLEPVTSFQRSFSMRIIRERGESLQNAGFKALATVELNAEELKVFKDLLKRKSGGIRNQIIAILLKQPETLLISVLKELLEGDGEQRLAGLDIALQLQQQQRLLDALQPLLEAFRSRKSIPEKEAIILGQLSAEGTGAVVYDISNGYGLYDPAAIQPIVKPVPDPGDFYHQCLAAGDFGLSQPAEKIKQELLKLYTIFLENKSFEYQVEGYNNSVETVLLGQLFCRMSRIAETKLTPEESMPPIHYRKSGKHGTSNQD</sequence>
<evidence type="ECO:0000259" key="2">
    <source>
        <dbReference type="Pfam" id="PF18991"/>
    </source>
</evidence>
<protein>
    <recommendedName>
        <fullName evidence="2">DUF5724 domain-containing protein</fullName>
    </recommendedName>
</protein>
<dbReference type="Proteomes" id="UP000318815">
    <property type="component" value="Unassembled WGS sequence"/>
</dbReference>
<reference evidence="3 4" key="1">
    <citation type="submission" date="2019-08" db="EMBL/GenBank/DDBJ databases">
        <title>Whole genome sequencing of chitin degrading bacteria Chitinophaga pinensis YS16.</title>
        <authorList>
            <person name="Singh R.P."/>
            <person name="Manchanda G."/>
            <person name="Maurya I.K."/>
            <person name="Joshi N.K."/>
            <person name="Srivastava A.K."/>
        </authorList>
    </citation>
    <scope>NUCLEOTIDE SEQUENCE [LARGE SCALE GENOMIC DNA]</scope>
    <source>
        <strain evidence="3 4">YS-16</strain>
    </source>
</reference>
<comment type="caution">
    <text evidence="3">The sequence shown here is derived from an EMBL/GenBank/DDBJ whole genome shotgun (WGS) entry which is preliminary data.</text>
</comment>
<evidence type="ECO:0000313" key="4">
    <source>
        <dbReference type="Proteomes" id="UP000318815"/>
    </source>
</evidence>